<dbReference type="EMBL" id="CAUOFW020001502">
    <property type="protein sequence ID" value="CAK9145561.1"/>
    <property type="molecule type" value="Genomic_DNA"/>
</dbReference>
<dbReference type="AlphaFoldDB" id="A0ABC8TMD8"/>
<evidence type="ECO:0000256" key="4">
    <source>
        <dbReference type="ARBA" id="ARBA00023289"/>
    </source>
</evidence>
<dbReference type="CDD" id="cd00371">
    <property type="entry name" value="HMA"/>
    <property type="match status" value="1"/>
</dbReference>
<protein>
    <recommendedName>
        <fullName evidence="7">HMA domain-containing protein</fullName>
    </recommendedName>
</protein>
<keyword evidence="4" id="KW-0449">Lipoprotein</keyword>
<dbReference type="GO" id="GO:0046872">
    <property type="term" value="F:metal ion binding"/>
    <property type="evidence" value="ECO:0007669"/>
    <property type="project" value="UniProtKB-KW"/>
</dbReference>
<evidence type="ECO:0000256" key="2">
    <source>
        <dbReference type="ARBA" id="ARBA00022481"/>
    </source>
</evidence>
<name>A0ABC8TMD8_9AQUA</name>
<evidence type="ECO:0000256" key="1">
    <source>
        <dbReference type="ARBA" id="ARBA00004170"/>
    </source>
</evidence>
<dbReference type="PROSITE" id="PS50846">
    <property type="entry name" value="HMA_2"/>
    <property type="match status" value="1"/>
</dbReference>
<evidence type="ECO:0000256" key="6">
    <source>
        <dbReference type="SAM" id="MobiDB-lite"/>
    </source>
</evidence>
<feature type="compositionally biased region" description="Acidic residues" evidence="6">
    <location>
        <begin position="108"/>
        <end position="117"/>
    </location>
</feature>
<dbReference type="Proteomes" id="UP001642360">
    <property type="component" value="Unassembled WGS sequence"/>
</dbReference>
<feature type="region of interest" description="Disordered" evidence="6">
    <location>
        <begin position="77"/>
        <end position="209"/>
    </location>
</feature>
<reference evidence="9 10" key="1">
    <citation type="submission" date="2024-02" db="EMBL/GenBank/DDBJ databases">
        <authorList>
            <person name="Vignale AGUSTIN F."/>
            <person name="Sosa J E."/>
            <person name="Modenutti C."/>
        </authorList>
    </citation>
    <scope>NUCLEOTIDE SEQUENCE [LARGE SCALE GENOMIC DNA]</scope>
</reference>
<dbReference type="PANTHER" id="PTHR45868">
    <property type="entry name" value="HEAVY METAL-ASSOCIATED ISOPRENYLATED PLANT PROTEIN 33-RELATED"/>
    <property type="match status" value="1"/>
</dbReference>
<dbReference type="Pfam" id="PF00403">
    <property type="entry name" value="HMA"/>
    <property type="match status" value="1"/>
</dbReference>
<evidence type="ECO:0000256" key="3">
    <source>
        <dbReference type="ARBA" id="ARBA00022723"/>
    </source>
</evidence>
<evidence type="ECO:0000313" key="10">
    <source>
        <dbReference type="Proteomes" id="UP001642360"/>
    </source>
</evidence>
<organism evidence="9 10">
    <name type="scientific">Ilex paraguariensis</name>
    <name type="common">yerba mate</name>
    <dbReference type="NCBI Taxonomy" id="185542"/>
    <lineage>
        <taxon>Eukaryota</taxon>
        <taxon>Viridiplantae</taxon>
        <taxon>Streptophyta</taxon>
        <taxon>Embryophyta</taxon>
        <taxon>Tracheophyta</taxon>
        <taxon>Spermatophyta</taxon>
        <taxon>Magnoliopsida</taxon>
        <taxon>eudicotyledons</taxon>
        <taxon>Gunneridae</taxon>
        <taxon>Pentapetalae</taxon>
        <taxon>asterids</taxon>
        <taxon>campanulids</taxon>
        <taxon>Aquifoliales</taxon>
        <taxon>Aquifoliaceae</taxon>
        <taxon>Ilex</taxon>
    </lineage>
</organism>
<comment type="caution">
    <text evidence="9">The sequence shown here is derived from an EMBL/GenBank/DDBJ whole genome shotgun (WGS) entry which is preliminary data.</text>
</comment>
<comment type="subcellular location">
    <subcellularLocation>
        <location evidence="1">Membrane</location>
        <topology evidence="1">Peripheral membrane protein</topology>
    </subcellularLocation>
</comment>
<feature type="compositionally biased region" description="Polar residues" evidence="6">
    <location>
        <begin position="118"/>
        <end position="129"/>
    </location>
</feature>
<keyword evidence="4" id="KW-0636">Prenylation</keyword>
<dbReference type="GO" id="GO:0016020">
    <property type="term" value="C:membrane"/>
    <property type="evidence" value="ECO:0007669"/>
    <property type="project" value="UniProtKB-SubCell"/>
</dbReference>
<dbReference type="GO" id="GO:0009626">
    <property type="term" value="P:plant-type hypersensitive response"/>
    <property type="evidence" value="ECO:0007669"/>
    <property type="project" value="UniProtKB-KW"/>
</dbReference>
<dbReference type="InterPro" id="IPR006121">
    <property type="entry name" value="HMA_dom"/>
</dbReference>
<comment type="similarity">
    <text evidence="5">Belongs to the HIPP family.</text>
</comment>
<evidence type="ECO:0000313" key="9">
    <source>
        <dbReference type="EMBL" id="CAK9170096.1"/>
    </source>
</evidence>
<sequence>MATVPVEEPSQPLKYQTWVLKVSIHCEECKRKVKRVLHSIEGVYTTVIDSQQQKVTVIGDIDAPILIKKLVKSGKRAEMWPEKVSRKEKKSGKSKDKEKQKDPKNSDESDDEDEENTAENGEVQNSGTSVKFVLRGSVTGCNKEAKNVGKSPGNAPSGEKFPAKDQKGNGNNGSAQKSGGETGGKKKKKKGGKGNNAINTTGAPAGTGSEIHIQVPTQGIDQMNLSSTHQHPIQYPPSYTPQQAPHPTINTGPTYYIPSSPFTYAYSQPAVYPMQQSPLDSFEILSDENPNGCYIM</sequence>
<evidence type="ECO:0000256" key="5">
    <source>
        <dbReference type="ARBA" id="ARBA00024045"/>
    </source>
</evidence>
<evidence type="ECO:0000313" key="8">
    <source>
        <dbReference type="EMBL" id="CAK9145561.1"/>
    </source>
</evidence>
<dbReference type="PANTHER" id="PTHR45868:SF80">
    <property type="entry name" value="F15K9.8-RELATED"/>
    <property type="match status" value="1"/>
</dbReference>
<dbReference type="InterPro" id="IPR036163">
    <property type="entry name" value="HMA_dom_sf"/>
</dbReference>
<keyword evidence="10" id="KW-1185">Reference proteome</keyword>
<feature type="domain" description="HMA" evidence="7">
    <location>
        <begin position="15"/>
        <end position="82"/>
    </location>
</feature>
<accession>A0ABC8TMD8</accession>
<proteinExistence type="inferred from homology"/>
<gene>
    <name evidence="8" type="ORF">ILEXP_LOCUS13383</name>
    <name evidence="9" type="ORF">ILEXP_LOCUS39582</name>
</gene>
<dbReference type="EMBL" id="CAUOFW020005425">
    <property type="protein sequence ID" value="CAK9170096.1"/>
    <property type="molecule type" value="Genomic_DNA"/>
</dbReference>
<evidence type="ECO:0000259" key="7">
    <source>
        <dbReference type="PROSITE" id="PS50846"/>
    </source>
</evidence>
<dbReference type="SUPFAM" id="SSF55008">
    <property type="entry name" value="HMA, heavy metal-associated domain"/>
    <property type="match status" value="1"/>
</dbReference>
<feature type="compositionally biased region" description="Polar residues" evidence="6">
    <location>
        <begin position="168"/>
        <end position="177"/>
    </location>
</feature>
<dbReference type="Gene3D" id="3.30.70.100">
    <property type="match status" value="1"/>
</dbReference>
<keyword evidence="2" id="KW-0488">Methylation</keyword>
<feature type="compositionally biased region" description="Basic and acidic residues" evidence="6">
    <location>
        <begin position="77"/>
        <end position="107"/>
    </location>
</feature>
<keyword evidence="3" id="KW-0479">Metal-binding</keyword>